<organism evidence="1 2">
    <name type="scientific">Streptomyces europaeiscabiei</name>
    <dbReference type="NCBI Taxonomy" id="146819"/>
    <lineage>
        <taxon>Bacteria</taxon>
        <taxon>Bacillati</taxon>
        <taxon>Actinomycetota</taxon>
        <taxon>Actinomycetes</taxon>
        <taxon>Kitasatosporales</taxon>
        <taxon>Streptomycetaceae</taxon>
        <taxon>Streptomyces</taxon>
    </lineage>
</organism>
<protein>
    <submittedName>
        <fullName evidence="1">Uncharacterized protein</fullName>
    </submittedName>
</protein>
<accession>A0AAJ2UJA6</accession>
<dbReference type="RefSeq" id="WP_319688869.1">
    <property type="nucleotide sequence ID" value="NZ_JARAWN010000007.1"/>
</dbReference>
<dbReference type="EMBL" id="JARAWN010000007">
    <property type="protein sequence ID" value="MDX3128639.1"/>
    <property type="molecule type" value="Genomic_DNA"/>
</dbReference>
<reference evidence="1" key="1">
    <citation type="journal article" date="2023" name="Microb. Genom.">
        <title>Mesoterricola silvestris gen. nov., sp. nov., Mesoterricola sediminis sp. nov., Geothrix oryzae sp. nov., Geothrix edaphica sp. nov., Geothrix rubra sp. nov., and Geothrix limicola sp. nov., six novel members of Acidobacteriota isolated from soils.</title>
        <authorList>
            <person name="Weisberg A.J."/>
            <person name="Pearce E."/>
            <person name="Kramer C.G."/>
            <person name="Chang J.H."/>
            <person name="Clarke C.R."/>
        </authorList>
    </citation>
    <scope>NUCLEOTIDE SEQUENCE</scope>
    <source>
        <strain evidence="1">ND06-05F</strain>
    </source>
</reference>
<sequence length="120" mass="13444">MAWSHQEQSLKPRCACSIDNHQAGSVYDELHERYLESDEFPVRPAPPIVAYVEALLERYPDDTDGNIVWASPRVIDEASAPIVYLLMSYATAEEVSDYAASLARKHGLVCYDPQGESLRS</sequence>
<comment type="caution">
    <text evidence="1">The sequence shown here is derived from an EMBL/GenBank/DDBJ whole genome shotgun (WGS) entry which is preliminary data.</text>
</comment>
<proteinExistence type="predicted"/>
<dbReference type="AlphaFoldDB" id="A0AAJ2UJA6"/>
<gene>
    <name evidence="1" type="ORF">PV367_02220</name>
</gene>
<dbReference type="Proteomes" id="UP001273589">
    <property type="component" value="Unassembled WGS sequence"/>
</dbReference>
<evidence type="ECO:0000313" key="1">
    <source>
        <dbReference type="EMBL" id="MDX3128639.1"/>
    </source>
</evidence>
<evidence type="ECO:0000313" key="2">
    <source>
        <dbReference type="Proteomes" id="UP001273589"/>
    </source>
</evidence>
<name>A0AAJ2UJA6_9ACTN</name>